<dbReference type="EMBL" id="MU005571">
    <property type="protein sequence ID" value="KAF2690029.1"/>
    <property type="molecule type" value="Genomic_DNA"/>
</dbReference>
<accession>A0A6G1JIR2</accession>
<feature type="region of interest" description="Disordered" evidence="1">
    <location>
        <begin position="233"/>
        <end position="386"/>
    </location>
</feature>
<feature type="compositionally biased region" description="Low complexity" evidence="1">
    <location>
        <begin position="274"/>
        <end position="291"/>
    </location>
</feature>
<gene>
    <name evidence="2" type="ORF">K458DRAFT_426875</name>
</gene>
<feature type="region of interest" description="Disordered" evidence="1">
    <location>
        <begin position="145"/>
        <end position="217"/>
    </location>
</feature>
<dbReference type="OrthoDB" id="5360255at2759"/>
<dbReference type="Pfam" id="PF03525">
    <property type="entry name" value="Meiotic_rec114"/>
    <property type="match status" value="1"/>
</dbReference>
<name>A0A6G1JIR2_9PLEO</name>
<protein>
    <submittedName>
        <fullName evidence="2">Uncharacterized protein</fullName>
    </submittedName>
</protein>
<dbReference type="AlphaFoldDB" id="A0A6G1JIR2"/>
<evidence type="ECO:0000313" key="3">
    <source>
        <dbReference type="Proteomes" id="UP000799291"/>
    </source>
</evidence>
<evidence type="ECO:0000256" key="1">
    <source>
        <dbReference type="SAM" id="MobiDB-lite"/>
    </source>
</evidence>
<dbReference type="InterPro" id="IPR004354">
    <property type="entry name" value="Meiotic_Rec114"/>
</dbReference>
<dbReference type="GO" id="GO:0007131">
    <property type="term" value="P:reciprocal meiotic recombination"/>
    <property type="evidence" value="ECO:0007669"/>
    <property type="project" value="InterPro"/>
</dbReference>
<evidence type="ECO:0000313" key="2">
    <source>
        <dbReference type="EMBL" id="KAF2690029.1"/>
    </source>
</evidence>
<proteinExistence type="predicted"/>
<organism evidence="2 3">
    <name type="scientific">Lentithecium fluviatile CBS 122367</name>
    <dbReference type="NCBI Taxonomy" id="1168545"/>
    <lineage>
        <taxon>Eukaryota</taxon>
        <taxon>Fungi</taxon>
        <taxon>Dikarya</taxon>
        <taxon>Ascomycota</taxon>
        <taxon>Pezizomycotina</taxon>
        <taxon>Dothideomycetes</taxon>
        <taxon>Pleosporomycetidae</taxon>
        <taxon>Pleosporales</taxon>
        <taxon>Massarineae</taxon>
        <taxon>Lentitheciaceae</taxon>
        <taxon>Lentithecium</taxon>
    </lineage>
</organism>
<reference evidence="2" key="1">
    <citation type="journal article" date="2020" name="Stud. Mycol.">
        <title>101 Dothideomycetes genomes: a test case for predicting lifestyles and emergence of pathogens.</title>
        <authorList>
            <person name="Haridas S."/>
            <person name="Albert R."/>
            <person name="Binder M."/>
            <person name="Bloem J."/>
            <person name="Labutti K."/>
            <person name="Salamov A."/>
            <person name="Andreopoulos B."/>
            <person name="Baker S."/>
            <person name="Barry K."/>
            <person name="Bills G."/>
            <person name="Bluhm B."/>
            <person name="Cannon C."/>
            <person name="Castanera R."/>
            <person name="Culley D."/>
            <person name="Daum C."/>
            <person name="Ezra D."/>
            <person name="Gonzalez J."/>
            <person name="Henrissat B."/>
            <person name="Kuo A."/>
            <person name="Liang C."/>
            <person name="Lipzen A."/>
            <person name="Lutzoni F."/>
            <person name="Magnuson J."/>
            <person name="Mondo S."/>
            <person name="Nolan M."/>
            <person name="Ohm R."/>
            <person name="Pangilinan J."/>
            <person name="Park H.-J."/>
            <person name="Ramirez L."/>
            <person name="Alfaro M."/>
            <person name="Sun H."/>
            <person name="Tritt A."/>
            <person name="Yoshinaga Y."/>
            <person name="Zwiers L.-H."/>
            <person name="Turgeon B."/>
            <person name="Goodwin S."/>
            <person name="Spatafora J."/>
            <person name="Crous P."/>
            <person name="Grigoriev I."/>
        </authorList>
    </citation>
    <scope>NUCLEOTIDE SEQUENCE</scope>
    <source>
        <strain evidence="2">CBS 122367</strain>
    </source>
</reference>
<feature type="compositionally biased region" description="Polar residues" evidence="1">
    <location>
        <begin position="164"/>
        <end position="188"/>
    </location>
</feature>
<sequence>MLTLNLAKLSCTGELSPEQPLGRLDWTHTENHLVIAFDTFRSGADMPSEFLRILQASRVLYDIPIERLVREGEQIVLLITRQGGAVRGEQLPVSGIYKPPLLALRWSVDPRKVLRIQIKFASIQDFEMAFDHLRQLGLHMTTSLQPSAQKDAARRQSGDPSFPPQASETTSRPFTAVTATAPSLQTQPRDAAARPFSARPLTPSPLTPPVHFSRPDSASDLLTYNRQSAFPAVAEHPPNSAGRPETANLFAQPGTGDLPPRRELPFQRPDTPKSGGSDSGRPSSRPSSGVMGPPPLPPSRAGRQRPRSRLGSSPTDELPPLPKPTPLSNIHAGSPTKAIHSKRPSSRGMGNASRPKSAIAEKENQQLGSSPPTLRPGTSDGGVNRRSLSVLSGTAHNERLSEMSGAWPTSLISDANCRGNLGREDNGADITRAELEVYAKQPNEVRMAALNDFILQHLEDDNFLTLVNDMDVCLARIPPGFR</sequence>
<dbReference type="Proteomes" id="UP000799291">
    <property type="component" value="Unassembled WGS sequence"/>
</dbReference>
<keyword evidence="3" id="KW-1185">Reference proteome</keyword>